<sequence>MPTSQRYHEGDKSQAICSNCREIVPTTFRYRDMPFSDGSGIARNMLVSVCDKCQTVVAIPAQSKPDIN</sequence>
<keyword evidence="2" id="KW-1185">Reference proteome</keyword>
<evidence type="ECO:0000313" key="1">
    <source>
        <dbReference type="EMBL" id="SDJ36573.1"/>
    </source>
</evidence>
<evidence type="ECO:0000313" key="2">
    <source>
        <dbReference type="Proteomes" id="UP000198900"/>
    </source>
</evidence>
<reference evidence="1" key="1">
    <citation type="submission" date="2016-10" db="EMBL/GenBank/DDBJ databases">
        <authorList>
            <person name="Varghese N."/>
            <person name="Submissions S."/>
        </authorList>
    </citation>
    <scope>NUCLEOTIDE SEQUENCE [LARGE SCALE GENOMIC DNA]</scope>
    <source>
        <strain evidence="1">YR281</strain>
    </source>
</reference>
<dbReference type="AlphaFoldDB" id="A0A7Z7FPL7"/>
<dbReference type="EMBL" id="FNDI01000045">
    <property type="protein sequence ID" value="SDJ36573.1"/>
    <property type="molecule type" value="Genomic_DNA"/>
</dbReference>
<dbReference type="Proteomes" id="UP000198900">
    <property type="component" value="Unassembled WGS sequence"/>
</dbReference>
<name>A0A7Z7FPL7_9BURK</name>
<protein>
    <submittedName>
        <fullName evidence="1">Uncharacterized protein</fullName>
    </submittedName>
</protein>
<organism evidence="1 2">
    <name type="scientific">Paraburkholderia steynii</name>
    <dbReference type="NCBI Taxonomy" id="1245441"/>
    <lineage>
        <taxon>Bacteria</taxon>
        <taxon>Pseudomonadati</taxon>
        <taxon>Pseudomonadota</taxon>
        <taxon>Betaproteobacteria</taxon>
        <taxon>Burkholderiales</taxon>
        <taxon>Burkholderiaceae</taxon>
        <taxon>Paraburkholderia</taxon>
    </lineage>
</organism>
<comment type="caution">
    <text evidence="1">The sequence shown here is derived from an EMBL/GenBank/DDBJ whole genome shotgun (WGS) entry which is preliminary data.</text>
</comment>
<proteinExistence type="predicted"/>
<gene>
    <name evidence="1" type="ORF">SAMN04487926_14536</name>
</gene>
<accession>A0A7Z7FPL7</accession>